<dbReference type="EMBL" id="CAKOGP040001969">
    <property type="protein sequence ID" value="CAJ1958202.1"/>
    <property type="molecule type" value="Genomic_DNA"/>
</dbReference>
<accession>A0AAD2JK21</accession>
<dbReference type="InterPro" id="IPR001214">
    <property type="entry name" value="SET_dom"/>
</dbReference>
<evidence type="ECO:0000313" key="4">
    <source>
        <dbReference type="EMBL" id="CAJ1958202.1"/>
    </source>
</evidence>
<feature type="chain" id="PRO_5041974239" description="SET domain-containing protein" evidence="2">
    <location>
        <begin position="25"/>
        <end position="625"/>
    </location>
</feature>
<evidence type="ECO:0000256" key="1">
    <source>
        <dbReference type="SAM" id="MobiDB-lite"/>
    </source>
</evidence>
<organism evidence="4 5">
    <name type="scientific">Cylindrotheca closterium</name>
    <dbReference type="NCBI Taxonomy" id="2856"/>
    <lineage>
        <taxon>Eukaryota</taxon>
        <taxon>Sar</taxon>
        <taxon>Stramenopiles</taxon>
        <taxon>Ochrophyta</taxon>
        <taxon>Bacillariophyta</taxon>
        <taxon>Bacillariophyceae</taxon>
        <taxon>Bacillariophycidae</taxon>
        <taxon>Bacillariales</taxon>
        <taxon>Bacillariaceae</taxon>
        <taxon>Cylindrotheca</taxon>
    </lineage>
</organism>
<dbReference type="PROSITE" id="PS50280">
    <property type="entry name" value="SET"/>
    <property type="match status" value="1"/>
</dbReference>
<dbReference type="AlphaFoldDB" id="A0AAD2JK21"/>
<evidence type="ECO:0000313" key="5">
    <source>
        <dbReference type="Proteomes" id="UP001295423"/>
    </source>
</evidence>
<evidence type="ECO:0000259" key="3">
    <source>
        <dbReference type="PROSITE" id="PS50280"/>
    </source>
</evidence>
<sequence length="625" mass="71598">MREIKQSRLHRLTFCFILLAHVDASNDNERDDNSKCGLYLAPSSIPHAGLGMYAGHREYKHGEQVTDGDIVIPIFEMEWHNQLKDWEYDHFLWDEYTWNGEVFPGSEEEQEDVSQLQFASPGVGAAANSYLSLVNINDEWIQLDLGTDVKSPGAGAQTPYHGRSFSATSDIPMGGEIWVSYGSNYFASRERVYGYIPLPDSYPPADKLLKRFERMRIRTEAELSDQLSPGIWEDLLDTILDYGKTWKTSRVLNALPDSAEIIPDVLMDGGTAYRDFNRSTQELSWLEENGQCMDNIKVLEVSQESPDAGRGAAASRFIPKDGLVAPAPVIHVPDYEVLEMFLPVDTPRTKGGGFNVVPDMEGPVMYQLLLNYCFGHEESTLLLCPYGLLTALINHSSENANTRVVWSDAMRHKEWLNNPIEHFGEEYIAGLQLDYVALRDIEEGEEILIDYGEPWEKAWEEHKATFAPRENYVPAFELNKLLPDLEFRTVRDRPYFLDGVQLRCRTWYVNKFQAEEEEELDDYPCQILKKLGNDRYQVQVVNDESDNVISRFAGERMLWDVPVDAFLFIDLPYERLHHFQFDAFRHAMTMPDDIFPEKWKNIKKEENDEATASTTESATASDSEL</sequence>
<gene>
    <name evidence="4" type="ORF">CYCCA115_LOCUS17073</name>
</gene>
<keyword evidence="2" id="KW-0732">Signal</keyword>
<name>A0AAD2JK21_9STRA</name>
<evidence type="ECO:0000256" key="2">
    <source>
        <dbReference type="SAM" id="SignalP"/>
    </source>
</evidence>
<keyword evidence="5" id="KW-1185">Reference proteome</keyword>
<reference evidence="4" key="1">
    <citation type="submission" date="2023-08" db="EMBL/GenBank/DDBJ databases">
        <authorList>
            <person name="Audoor S."/>
            <person name="Bilcke G."/>
        </authorList>
    </citation>
    <scope>NUCLEOTIDE SEQUENCE</scope>
</reference>
<comment type="caution">
    <text evidence="4">The sequence shown here is derived from an EMBL/GenBank/DDBJ whole genome shotgun (WGS) entry which is preliminary data.</text>
</comment>
<dbReference type="Gene3D" id="2.170.270.10">
    <property type="entry name" value="SET domain"/>
    <property type="match status" value="1"/>
</dbReference>
<feature type="domain" description="SET" evidence="3">
    <location>
        <begin position="297"/>
        <end position="452"/>
    </location>
</feature>
<dbReference type="InterPro" id="IPR046341">
    <property type="entry name" value="SET_dom_sf"/>
</dbReference>
<dbReference type="Proteomes" id="UP001295423">
    <property type="component" value="Unassembled WGS sequence"/>
</dbReference>
<protein>
    <recommendedName>
        <fullName evidence="3">SET domain-containing protein</fullName>
    </recommendedName>
</protein>
<proteinExistence type="predicted"/>
<feature type="compositionally biased region" description="Low complexity" evidence="1">
    <location>
        <begin position="610"/>
        <end position="625"/>
    </location>
</feature>
<feature type="signal peptide" evidence="2">
    <location>
        <begin position="1"/>
        <end position="24"/>
    </location>
</feature>
<feature type="region of interest" description="Disordered" evidence="1">
    <location>
        <begin position="605"/>
        <end position="625"/>
    </location>
</feature>
<dbReference type="Pfam" id="PF00856">
    <property type="entry name" value="SET"/>
    <property type="match status" value="1"/>
</dbReference>
<dbReference type="SUPFAM" id="SSF82199">
    <property type="entry name" value="SET domain"/>
    <property type="match status" value="1"/>
</dbReference>